<organism evidence="3 4">
    <name type="scientific">Candidatus Schekmanbacteria bacterium RBG_13_48_7</name>
    <dbReference type="NCBI Taxonomy" id="1817878"/>
    <lineage>
        <taxon>Bacteria</taxon>
        <taxon>Candidatus Schekmaniibacteriota</taxon>
    </lineage>
</organism>
<reference evidence="3 4" key="1">
    <citation type="journal article" date="2016" name="Nat. Commun.">
        <title>Thousands of microbial genomes shed light on interconnected biogeochemical processes in an aquifer system.</title>
        <authorList>
            <person name="Anantharaman K."/>
            <person name="Brown C.T."/>
            <person name="Hug L.A."/>
            <person name="Sharon I."/>
            <person name="Castelle C.J."/>
            <person name="Probst A.J."/>
            <person name="Thomas B.C."/>
            <person name="Singh A."/>
            <person name="Wilkins M.J."/>
            <person name="Karaoz U."/>
            <person name="Brodie E.L."/>
            <person name="Williams K.H."/>
            <person name="Hubbard S.S."/>
            <person name="Banfield J.F."/>
        </authorList>
    </citation>
    <scope>NUCLEOTIDE SEQUENCE [LARGE SCALE GENOMIC DNA]</scope>
</reference>
<name>A0A1F7S250_9BACT</name>
<feature type="transmembrane region" description="Helical" evidence="2">
    <location>
        <begin position="22"/>
        <end position="48"/>
    </location>
</feature>
<evidence type="ECO:0000256" key="1">
    <source>
        <dbReference type="SAM" id="MobiDB-lite"/>
    </source>
</evidence>
<protein>
    <recommendedName>
        <fullName evidence="5">DUF1844 domain-containing protein</fullName>
    </recommendedName>
</protein>
<evidence type="ECO:0000256" key="2">
    <source>
        <dbReference type="SAM" id="Phobius"/>
    </source>
</evidence>
<evidence type="ECO:0000313" key="4">
    <source>
        <dbReference type="Proteomes" id="UP000179266"/>
    </source>
</evidence>
<evidence type="ECO:0008006" key="5">
    <source>
        <dbReference type="Google" id="ProtNLM"/>
    </source>
</evidence>
<proteinExistence type="predicted"/>
<evidence type="ECO:0000313" key="3">
    <source>
        <dbReference type="EMBL" id="OGL47876.1"/>
    </source>
</evidence>
<sequence length="275" mass="31302">MIYAGFAFFVARFAQYAFSRSFLTWFCLSLIFTPVASFVFLLVAGIPFDKIIKNEIKQKALRKYGEEINLETAAECPNCKEIYDISTGFGIMQDETQSWKIYCENCKQEIKVKSTLKKFPNTGKFSKIMSEKGCKTMTDEYQISPEEMESAHFFSLVLSLSQSVMYAMGKSPNPMTGKVERDLIQAQQTIDLIAMLKNKTKGNLNDKEKVLIDNTLTSLRFTCAKELEQEAKRTAASRKEAQKPGPEKQESVKEPPKPDPEKQEKTVEEPKSDKE</sequence>
<dbReference type="EMBL" id="MGDD01000051">
    <property type="protein sequence ID" value="OGL47876.1"/>
    <property type="molecule type" value="Genomic_DNA"/>
</dbReference>
<gene>
    <name evidence="3" type="ORF">A2161_22695</name>
</gene>
<keyword evidence="2" id="KW-0812">Transmembrane</keyword>
<comment type="caution">
    <text evidence="3">The sequence shown here is derived from an EMBL/GenBank/DDBJ whole genome shotgun (WGS) entry which is preliminary data.</text>
</comment>
<dbReference type="Pfam" id="PF08899">
    <property type="entry name" value="DUF1844"/>
    <property type="match status" value="1"/>
</dbReference>
<dbReference type="AlphaFoldDB" id="A0A1F7S250"/>
<dbReference type="Proteomes" id="UP000179266">
    <property type="component" value="Unassembled WGS sequence"/>
</dbReference>
<keyword evidence="2" id="KW-1133">Transmembrane helix</keyword>
<accession>A0A1F7S250</accession>
<dbReference type="InterPro" id="IPR014995">
    <property type="entry name" value="DUF1844"/>
</dbReference>
<keyword evidence="2" id="KW-0472">Membrane</keyword>
<feature type="region of interest" description="Disordered" evidence="1">
    <location>
        <begin position="230"/>
        <end position="275"/>
    </location>
</feature>